<keyword evidence="2" id="KW-0805">Transcription regulation</keyword>
<dbReference type="GO" id="GO:0003700">
    <property type="term" value="F:DNA-binding transcription factor activity"/>
    <property type="evidence" value="ECO:0007669"/>
    <property type="project" value="InterPro"/>
</dbReference>
<evidence type="ECO:0000259" key="5">
    <source>
        <dbReference type="PROSITE" id="PS50931"/>
    </source>
</evidence>
<dbReference type="Pfam" id="PF03466">
    <property type="entry name" value="LysR_substrate"/>
    <property type="match status" value="1"/>
</dbReference>
<dbReference type="Pfam" id="PF00126">
    <property type="entry name" value="HTH_1"/>
    <property type="match status" value="1"/>
</dbReference>
<evidence type="ECO:0000256" key="3">
    <source>
        <dbReference type="ARBA" id="ARBA00023125"/>
    </source>
</evidence>
<dbReference type="Gene3D" id="3.40.190.290">
    <property type="match status" value="1"/>
</dbReference>
<protein>
    <submittedName>
        <fullName evidence="6">DNA-binding transcriptional regulator, LysR family</fullName>
    </submittedName>
</protein>
<sequence>MNNISYRHLTAFIEVARHGSFTHAAEHLHVTQSTLTATIKQLEVQVALQLFDRTTRRVNLTREGERFYPVAERLISDFDTAINDLRASAQQQRGQVGIAASPSVLNSLLPTVIQSYRAAFPNIGLSLKEEGASGIEDSVINNLVDFGIGGNRSAHPELLYQPILQDQYGVVMNSDDPLANSNTIRWDEITSRSLILLSAENGIRIQLEKSIKEQHLPLSFDKVMIEVSTPATLAALIQKGVGISILPALAASTEAFHLMQFCPLTSPVLRRELCLITRKGRSIGPAGQELLKRAIQYFQNANLPAYVEALHNTLKSPLKKQ</sequence>
<dbReference type="InterPro" id="IPR036390">
    <property type="entry name" value="WH_DNA-bd_sf"/>
</dbReference>
<dbReference type="SUPFAM" id="SSF53850">
    <property type="entry name" value="Periplasmic binding protein-like II"/>
    <property type="match status" value="1"/>
</dbReference>
<dbReference type="FunFam" id="1.10.10.10:FF:000001">
    <property type="entry name" value="LysR family transcriptional regulator"/>
    <property type="match status" value="1"/>
</dbReference>
<reference evidence="7" key="1">
    <citation type="submission" date="2016-10" db="EMBL/GenBank/DDBJ databases">
        <authorList>
            <person name="Varghese N."/>
            <person name="Submissions S."/>
        </authorList>
    </citation>
    <scope>NUCLEOTIDE SEQUENCE [LARGE SCALE GENOMIC DNA]</scope>
    <source>
        <strain evidence="7">CGMCC 1.10971</strain>
    </source>
</reference>
<comment type="similarity">
    <text evidence="1">Belongs to the LysR transcriptional regulatory family.</text>
</comment>
<dbReference type="Proteomes" id="UP000198623">
    <property type="component" value="Unassembled WGS sequence"/>
</dbReference>
<dbReference type="InterPro" id="IPR036388">
    <property type="entry name" value="WH-like_DNA-bd_sf"/>
</dbReference>
<dbReference type="AlphaFoldDB" id="A0A1I2R6T3"/>
<evidence type="ECO:0000256" key="1">
    <source>
        <dbReference type="ARBA" id="ARBA00009437"/>
    </source>
</evidence>
<gene>
    <name evidence="6" type="ORF">SAMN05216175_105235</name>
</gene>
<dbReference type="RefSeq" id="WP_232348959.1">
    <property type="nucleotide sequence ID" value="NZ_FOOU01000005.1"/>
</dbReference>
<dbReference type="PRINTS" id="PR00039">
    <property type="entry name" value="HTHLYSR"/>
</dbReference>
<dbReference type="InterPro" id="IPR000847">
    <property type="entry name" value="LysR_HTH_N"/>
</dbReference>
<dbReference type="PROSITE" id="PS50931">
    <property type="entry name" value="HTH_LYSR"/>
    <property type="match status" value="1"/>
</dbReference>
<dbReference type="CDD" id="cd08440">
    <property type="entry name" value="PBP2_LTTR_like_4"/>
    <property type="match status" value="1"/>
</dbReference>
<dbReference type="GO" id="GO:0003677">
    <property type="term" value="F:DNA binding"/>
    <property type="evidence" value="ECO:0007669"/>
    <property type="project" value="UniProtKB-KW"/>
</dbReference>
<evidence type="ECO:0000256" key="4">
    <source>
        <dbReference type="ARBA" id="ARBA00023163"/>
    </source>
</evidence>
<keyword evidence="7" id="KW-1185">Reference proteome</keyword>
<proteinExistence type="inferred from homology"/>
<dbReference type="PANTHER" id="PTHR30419">
    <property type="entry name" value="HTH-TYPE TRANSCRIPTIONAL REGULATOR YBHD"/>
    <property type="match status" value="1"/>
</dbReference>
<dbReference type="GO" id="GO:0005829">
    <property type="term" value="C:cytosol"/>
    <property type="evidence" value="ECO:0007669"/>
    <property type="project" value="TreeGrafter"/>
</dbReference>
<dbReference type="STRING" id="1045558.SAMN05216175_105235"/>
<evidence type="ECO:0000313" key="7">
    <source>
        <dbReference type="Proteomes" id="UP000198623"/>
    </source>
</evidence>
<dbReference type="InterPro" id="IPR050950">
    <property type="entry name" value="HTH-type_LysR_regulators"/>
</dbReference>
<evidence type="ECO:0000313" key="6">
    <source>
        <dbReference type="EMBL" id="SFG33466.1"/>
    </source>
</evidence>
<dbReference type="EMBL" id="FOOU01000005">
    <property type="protein sequence ID" value="SFG33466.1"/>
    <property type="molecule type" value="Genomic_DNA"/>
</dbReference>
<evidence type="ECO:0000256" key="2">
    <source>
        <dbReference type="ARBA" id="ARBA00023015"/>
    </source>
</evidence>
<accession>A0A1I2R6T3</accession>
<dbReference type="InterPro" id="IPR005119">
    <property type="entry name" value="LysR_subst-bd"/>
</dbReference>
<dbReference type="PANTHER" id="PTHR30419:SF30">
    <property type="entry name" value="LYSR FAMILY TRANSCRIPTIONAL REGULATOR"/>
    <property type="match status" value="1"/>
</dbReference>
<keyword evidence="4" id="KW-0804">Transcription</keyword>
<keyword evidence="3 6" id="KW-0238">DNA-binding</keyword>
<dbReference type="SUPFAM" id="SSF46785">
    <property type="entry name" value="Winged helix' DNA-binding domain"/>
    <property type="match status" value="1"/>
</dbReference>
<dbReference type="Gene3D" id="1.10.10.10">
    <property type="entry name" value="Winged helix-like DNA-binding domain superfamily/Winged helix DNA-binding domain"/>
    <property type="match status" value="1"/>
</dbReference>
<organism evidence="6 7">
    <name type="scientific">Neptunomonas qingdaonensis</name>
    <dbReference type="NCBI Taxonomy" id="1045558"/>
    <lineage>
        <taxon>Bacteria</taxon>
        <taxon>Pseudomonadati</taxon>
        <taxon>Pseudomonadota</taxon>
        <taxon>Gammaproteobacteria</taxon>
        <taxon>Oceanospirillales</taxon>
        <taxon>Oceanospirillaceae</taxon>
        <taxon>Neptunomonas</taxon>
    </lineage>
</organism>
<name>A0A1I2R6T3_9GAMM</name>
<feature type="domain" description="HTH lysR-type" evidence="5">
    <location>
        <begin position="4"/>
        <end position="61"/>
    </location>
</feature>